<gene>
    <name evidence="1" type="ORF">CY35_07G042900</name>
</gene>
<reference evidence="2" key="1">
    <citation type="journal article" date="2022" name="New Phytol.">
        <title>Phylogenomic structure and speciation in an emerging model: the Sphagnum magellanicum complex (Bryophyta).</title>
        <authorList>
            <person name="Shaw A.J."/>
            <person name="Piatkowski B."/>
            <person name="Duffy A.M."/>
            <person name="Aguero B."/>
            <person name="Imwattana K."/>
            <person name="Nieto-Lugilde M."/>
            <person name="Healey A."/>
            <person name="Weston D.J."/>
            <person name="Patel M.N."/>
            <person name="Schmutz J."/>
            <person name="Grimwood J."/>
            <person name="Yavitt J.B."/>
            <person name="Hassel K."/>
            <person name="Stenoien H.K."/>
            <person name="Flatberg K.I."/>
            <person name="Bickford C.P."/>
            <person name="Hicks K.A."/>
        </authorList>
    </citation>
    <scope>NUCLEOTIDE SEQUENCE [LARGE SCALE GENOMIC DNA]</scope>
</reference>
<proteinExistence type="predicted"/>
<dbReference type="EMBL" id="CM038913">
    <property type="protein sequence ID" value="KAH9556679.1"/>
    <property type="molecule type" value="Genomic_DNA"/>
</dbReference>
<sequence>MGEKEEEGWWKKSNNKGKNRVPISALVRVASVEVRVQFGSALQVGLVLLCGPMTDMFLQPIIGHHSDGCTSKYGRRPFFIVVAAIFAVVATLTISFSVDLGFLLRDSLVARLRAIVIFALGFWIFDVANNGLQSPCRALLVDFTRKDQKRTFFPFTLTTACHVTRANLKFAYFLAIVVLAFTTFLSVTAASEIPHNAPTVSGAVQNPDEEEELVELESETMFLELLKALRDLPRPMWCILLITTLTWLATFPILFFGMDWMGRKVYMGRPTFLDLTKRYFDEVHMGSLGLVLHSIVLDLFSLCIDYLCGKLGSKYRTATTTAEDEGPEPLVTFVALVVLSLLGVSLAVTFSVSFSMRVTFTEEVGGGQGVSMGALNLSISLPQLIVSLGAGPLDEVFGGDNMPAFLFGAGAAFCGGVAAVLLLPIPPPPDPRTFSRLLLSHSSPIH</sequence>
<protein>
    <submittedName>
        <fullName evidence="1">Uncharacterized protein</fullName>
    </submittedName>
</protein>
<evidence type="ECO:0000313" key="1">
    <source>
        <dbReference type="EMBL" id="KAH9556679.1"/>
    </source>
</evidence>
<keyword evidence="2" id="KW-1185">Reference proteome</keyword>
<name>A0ACB8HKC3_9BRYO</name>
<evidence type="ECO:0000313" key="2">
    <source>
        <dbReference type="Proteomes" id="UP000828922"/>
    </source>
</evidence>
<organism evidence="1 2">
    <name type="scientific">Sphagnum magellanicum</name>
    <dbReference type="NCBI Taxonomy" id="128215"/>
    <lineage>
        <taxon>Eukaryota</taxon>
        <taxon>Viridiplantae</taxon>
        <taxon>Streptophyta</taxon>
        <taxon>Embryophyta</taxon>
        <taxon>Bryophyta</taxon>
        <taxon>Sphagnophytina</taxon>
        <taxon>Sphagnopsida</taxon>
        <taxon>Sphagnales</taxon>
        <taxon>Sphagnaceae</taxon>
        <taxon>Sphagnum</taxon>
    </lineage>
</organism>
<accession>A0ACB8HKC3</accession>
<comment type="caution">
    <text evidence="1">The sequence shown here is derived from an EMBL/GenBank/DDBJ whole genome shotgun (WGS) entry which is preliminary data.</text>
</comment>
<dbReference type="Proteomes" id="UP000828922">
    <property type="component" value="Linkage Group LG07"/>
</dbReference>